<evidence type="ECO:0000313" key="3">
    <source>
        <dbReference type="Proteomes" id="UP000033101"/>
    </source>
</evidence>
<dbReference type="RefSeq" id="WP_158024169.1">
    <property type="nucleotide sequence ID" value="NZ_CP009516.1"/>
</dbReference>
<name>A0A0E3SDX8_9EURY</name>
<reference evidence="2 3" key="1">
    <citation type="submission" date="2014-07" db="EMBL/GenBank/DDBJ databases">
        <title>Methanogenic archaea and the global carbon cycle.</title>
        <authorList>
            <person name="Henriksen J.R."/>
            <person name="Luke J."/>
            <person name="Reinhart S."/>
            <person name="Benedict M.N."/>
            <person name="Youngblut N.D."/>
            <person name="Metcalf M.E."/>
            <person name="Whitaker R.J."/>
            <person name="Metcalf W.W."/>
        </authorList>
    </citation>
    <scope>NUCLEOTIDE SEQUENCE [LARGE SCALE GENOMIC DNA]</scope>
    <source>
        <strain evidence="2 3">HB-1</strain>
    </source>
</reference>
<protein>
    <submittedName>
        <fullName evidence="2">Uncharacterized protein</fullName>
    </submittedName>
</protein>
<dbReference type="KEGG" id="mhor:MSHOH_2608"/>
<organism evidence="2 3">
    <name type="scientific">Methanosarcina horonobensis HB-1 = JCM 15518</name>
    <dbReference type="NCBI Taxonomy" id="1434110"/>
    <lineage>
        <taxon>Archaea</taxon>
        <taxon>Methanobacteriati</taxon>
        <taxon>Methanobacteriota</taxon>
        <taxon>Stenosarchaea group</taxon>
        <taxon>Methanomicrobia</taxon>
        <taxon>Methanosarcinales</taxon>
        <taxon>Methanosarcinaceae</taxon>
        <taxon>Methanosarcina</taxon>
    </lineage>
</organism>
<dbReference type="AlphaFoldDB" id="A0A0E3SDX8"/>
<proteinExistence type="predicted"/>
<gene>
    <name evidence="2" type="ORF">MSHOH_2608</name>
</gene>
<accession>A0A0E3SDX8</accession>
<dbReference type="Proteomes" id="UP000033101">
    <property type="component" value="Chromosome"/>
</dbReference>
<dbReference type="GeneID" id="43474760"/>
<dbReference type="EMBL" id="CP009516">
    <property type="protein sequence ID" value="AKB79091.1"/>
    <property type="molecule type" value="Genomic_DNA"/>
</dbReference>
<keyword evidence="3" id="KW-1185">Reference proteome</keyword>
<evidence type="ECO:0000313" key="2">
    <source>
        <dbReference type="EMBL" id="AKB79091.1"/>
    </source>
</evidence>
<feature type="region of interest" description="Disordered" evidence="1">
    <location>
        <begin position="1"/>
        <end position="62"/>
    </location>
</feature>
<feature type="compositionally biased region" description="Basic and acidic residues" evidence="1">
    <location>
        <begin position="39"/>
        <end position="48"/>
    </location>
</feature>
<sequence>MILAPLKPHLRTDPGGKPYKKDTQIKKSEKYNLIPTHRPTPERREKQKVNIRRPKKRQIMKVKRQRPILDITFMPGPP</sequence>
<dbReference type="HOGENOM" id="CLU_2613650_0_0_2"/>
<feature type="compositionally biased region" description="Basic residues" evidence="1">
    <location>
        <begin position="49"/>
        <end position="62"/>
    </location>
</feature>
<evidence type="ECO:0000256" key="1">
    <source>
        <dbReference type="SAM" id="MobiDB-lite"/>
    </source>
</evidence>
<feature type="compositionally biased region" description="Basic and acidic residues" evidence="1">
    <location>
        <begin position="10"/>
        <end position="30"/>
    </location>
</feature>